<comment type="caution">
    <text evidence="1">The sequence shown here is derived from an EMBL/GenBank/DDBJ whole genome shotgun (WGS) entry which is preliminary data.</text>
</comment>
<dbReference type="STRING" id="1150626.PHAMO_80155"/>
<keyword evidence="2" id="KW-1185">Reference proteome</keyword>
<dbReference type="EMBL" id="CAHP01000060">
    <property type="protein sequence ID" value="CCG43364.1"/>
    <property type="molecule type" value="Genomic_DNA"/>
</dbReference>
<dbReference type="AlphaFoldDB" id="H8FYC6"/>
<proteinExistence type="predicted"/>
<reference evidence="1 2" key="1">
    <citation type="journal article" date="2012" name="J. Bacteriol.">
        <title>Draft Genome Sequence of the Purple Photosynthetic Bacterium Phaeospirillum molischianum DSM120, a Particularly Versatile Bacterium.</title>
        <authorList>
            <person name="Duquesne K."/>
            <person name="Prima V."/>
            <person name="Ji B."/>
            <person name="Rouy Z."/>
            <person name="Medigue C."/>
            <person name="Talla E."/>
            <person name="Sturgis J.N."/>
        </authorList>
    </citation>
    <scope>NUCLEOTIDE SEQUENCE [LARGE SCALE GENOMIC DNA]</scope>
    <source>
        <strain evidence="2">DSM120</strain>
    </source>
</reference>
<protein>
    <submittedName>
        <fullName evidence="1">Uncharacterized protein</fullName>
    </submittedName>
</protein>
<name>H8FYC6_MAGML</name>
<accession>H8FYC6</accession>
<sequence length="150" mass="16546">MEPRLPTLKEELDRKVLDAVEAILWRLESKQINQAQASEAANALFTATAGLIDREVLNVMCAIRDHDETEYVEREVLTKPGAMGTGVTIIERPVGAAVVRLMSKLGHDGSFGVNKIYRFDDAQHPAEAAFDAKTALLNRMKTLGWSPLCP</sequence>
<evidence type="ECO:0000313" key="1">
    <source>
        <dbReference type="EMBL" id="CCG43364.1"/>
    </source>
</evidence>
<dbReference type="Proteomes" id="UP000004169">
    <property type="component" value="Unassembled WGS sequence"/>
</dbReference>
<evidence type="ECO:0000313" key="2">
    <source>
        <dbReference type="Proteomes" id="UP000004169"/>
    </source>
</evidence>
<gene>
    <name evidence="1" type="ORF">PHAMO_80155</name>
</gene>
<organism evidence="1 2">
    <name type="scientific">Magnetospirillum molischianum DSM 120</name>
    <dbReference type="NCBI Taxonomy" id="1150626"/>
    <lineage>
        <taxon>Bacteria</taxon>
        <taxon>Pseudomonadati</taxon>
        <taxon>Pseudomonadota</taxon>
        <taxon>Alphaproteobacteria</taxon>
        <taxon>Rhodospirillales</taxon>
        <taxon>Rhodospirillaceae</taxon>
        <taxon>Magnetospirillum</taxon>
    </lineage>
</organism>